<accession>A0AA86VNP3</accession>
<feature type="compositionally biased region" description="Basic and acidic residues" evidence="2">
    <location>
        <begin position="58"/>
        <end position="78"/>
    </location>
</feature>
<protein>
    <recommendedName>
        <fullName evidence="5">Tetratricopeptide repeat protein 33</fullName>
    </recommendedName>
</protein>
<gene>
    <name evidence="3" type="ORF">AYBTSS11_LOCUS23956</name>
</gene>
<dbReference type="SMART" id="SM00028">
    <property type="entry name" value="TPR"/>
    <property type="match status" value="3"/>
</dbReference>
<dbReference type="PANTHER" id="PTHR15544:SF0">
    <property type="entry name" value="TETRATRICOPEPTIDE REPEAT PROTEIN 33"/>
    <property type="match status" value="1"/>
</dbReference>
<feature type="compositionally biased region" description="Polar residues" evidence="2">
    <location>
        <begin position="207"/>
        <end position="217"/>
    </location>
</feature>
<dbReference type="Proteomes" id="UP001189624">
    <property type="component" value="Chromosome 8"/>
</dbReference>
<evidence type="ECO:0000313" key="3">
    <source>
        <dbReference type="EMBL" id="CAJ1971946.1"/>
    </source>
</evidence>
<dbReference type="PROSITE" id="PS50005">
    <property type="entry name" value="TPR"/>
    <property type="match status" value="2"/>
</dbReference>
<dbReference type="InterPro" id="IPR019734">
    <property type="entry name" value="TPR_rpt"/>
</dbReference>
<evidence type="ECO:0000256" key="1">
    <source>
        <dbReference type="PROSITE-ProRule" id="PRU00339"/>
    </source>
</evidence>
<dbReference type="Gene3D" id="1.25.40.10">
    <property type="entry name" value="Tetratricopeptide repeat domain"/>
    <property type="match status" value="1"/>
</dbReference>
<organism evidence="3 4">
    <name type="scientific">Sphenostylis stenocarpa</name>
    <dbReference type="NCBI Taxonomy" id="92480"/>
    <lineage>
        <taxon>Eukaryota</taxon>
        <taxon>Viridiplantae</taxon>
        <taxon>Streptophyta</taxon>
        <taxon>Embryophyta</taxon>
        <taxon>Tracheophyta</taxon>
        <taxon>Spermatophyta</taxon>
        <taxon>Magnoliopsida</taxon>
        <taxon>eudicotyledons</taxon>
        <taxon>Gunneridae</taxon>
        <taxon>Pentapetalae</taxon>
        <taxon>rosids</taxon>
        <taxon>fabids</taxon>
        <taxon>Fabales</taxon>
        <taxon>Fabaceae</taxon>
        <taxon>Papilionoideae</taxon>
        <taxon>50 kb inversion clade</taxon>
        <taxon>NPAAA clade</taxon>
        <taxon>indigoferoid/millettioid clade</taxon>
        <taxon>Phaseoleae</taxon>
        <taxon>Sphenostylis</taxon>
    </lineage>
</organism>
<feature type="region of interest" description="Disordered" evidence="2">
    <location>
        <begin position="205"/>
        <end position="227"/>
    </location>
</feature>
<keyword evidence="1" id="KW-0802">TPR repeat</keyword>
<dbReference type="InterPro" id="IPR052658">
    <property type="entry name" value="TPR-containing"/>
</dbReference>
<keyword evidence="4" id="KW-1185">Reference proteome</keyword>
<dbReference type="Pfam" id="PF13432">
    <property type="entry name" value="TPR_16"/>
    <property type="match status" value="1"/>
</dbReference>
<dbReference type="Gramene" id="rna-AYBTSS11_LOCUS23956">
    <property type="protein sequence ID" value="CAJ1971946.1"/>
    <property type="gene ID" value="gene-AYBTSS11_LOCUS23956"/>
</dbReference>
<dbReference type="PROSITE" id="PS50293">
    <property type="entry name" value="TPR_REGION"/>
    <property type="match status" value="1"/>
</dbReference>
<feature type="region of interest" description="Disordered" evidence="2">
    <location>
        <begin position="58"/>
        <end position="79"/>
    </location>
</feature>
<evidence type="ECO:0000256" key="2">
    <source>
        <dbReference type="SAM" id="MobiDB-lite"/>
    </source>
</evidence>
<dbReference type="AlphaFoldDB" id="A0AA86VNP3"/>
<proteinExistence type="predicted"/>
<sequence>MREEAILVRLNMNIRIDTLTQPKSLKKEEVAVEMKVTWNNNKKKKRCLPTLSHFTDLPFEHHDHRHPQDGERVPDPDQSHAAQLANEFQAQGDKLAMDGKYSEALSKWETAIALTPDVPILHEQKAQVLLEIGDTWNALKAATRATELDPSWAEAWVTLGRTQLNFGEPDNAIESFDRALALKPDYEEAKDDRKTALHLVKKRKQLHSSGLSATQNRYVVGEKDESQ</sequence>
<dbReference type="PANTHER" id="PTHR15544">
    <property type="entry name" value="OSMOSIS RESPONSIVE FACTOR"/>
    <property type="match status" value="1"/>
</dbReference>
<reference evidence="3" key="1">
    <citation type="submission" date="2023-10" db="EMBL/GenBank/DDBJ databases">
        <authorList>
            <person name="Domelevo Entfellner J.-B."/>
        </authorList>
    </citation>
    <scope>NUCLEOTIDE SEQUENCE</scope>
</reference>
<evidence type="ECO:0008006" key="5">
    <source>
        <dbReference type="Google" id="ProtNLM"/>
    </source>
</evidence>
<dbReference type="EMBL" id="OY731405">
    <property type="protein sequence ID" value="CAJ1971946.1"/>
    <property type="molecule type" value="Genomic_DNA"/>
</dbReference>
<name>A0AA86VNP3_9FABA</name>
<dbReference type="SUPFAM" id="SSF48452">
    <property type="entry name" value="TPR-like"/>
    <property type="match status" value="1"/>
</dbReference>
<feature type="repeat" description="TPR" evidence="1">
    <location>
        <begin position="85"/>
        <end position="118"/>
    </location>
</feature>
<feature type="repeat" description="TPR" evidence="1">
    <location>
        <begin position="153"/>
        <end position="186"/>
    </location>
</feature>
<evidence type="ECO:0000313" key="4">
    <source>
        <dbReference type="Proteomes" id="UP001189624"/>
    </source>
</evidence>
<dbReference type="InterPro" id="IPR011990">
    <property type="entry name" value="TPR-like_helical_dom_sf"/>
</dbReference>